<keyword evidence="4" id="KW-0862">Zinc</keyword>
<dbReference type="AlphaFoldDB" id="A0A4Y7RJ49"/>
<dbReference type="PANTHER" id="PTHR35005:SF1">
    <property type="entry name" value="2-AMINO-5-FORMYLAMINO-6-RIBOSYLAMINOPYRIMIDIN-4(3H)-ONE 5'-MONOPHOSPHATE DEFORMYLASE"/>
    <property type="match status" value="1"/>
</dbReference>
<keyword evidence="3 6" id="KW-0378">Hydrolase</keyword>
<comment type="similarity">
    <text evidence="5">Belongs to the creatininase superfamily.</text>
</comment>
<evidence type="ECO:0000256" key="3">
    <source>
        <dbReference type="ARBA" id="ARBA00022801"/>
    </source>
</evidence>
<dbReference type="Gene3D" id="3.40.50.10310">
    <property type="entry name" value="Creatininase"/>
    <property type="match status" value="1"/>
</dbReference>
<protein>
    <submittedName>
        <fullName evidence="6">Putative mycofactocin system creatinine amidohydrolase family protein MftE</fullName>
        <ecNumber evidence="6">3.5.-.-</ecNumber>
    </submittedName>
</protein>
<keyword evidence="7" id="KW-1185">Reference proteome</keyword>
<evidence type="ECO:0000313" key="6">
    <source>
        <dbReference type="EMBL" id="TEB09014.1"/>
    </source>
</evidence>
<dbReference type="InterPro" id="IPR003785">
    <property type="entry name" value="Creatininase/forma_Hydrolase"/>
</dbReference>
<sequence>MKRMLAEMTTEEVAGIDKNLAIAMLPIAAHEQHGPHLPIGTDTYILNGVLEEFIKILPDDLPLVVTPSIPIGKSNEHMPFAGTLSFSYETLLGVVHDICKSLARHGFRKIAIFNAHGGNTDILTSLCRDLRDQLNVRVFVIDWWFTNFWADILAELQESPRDGVFHACELETSIMMHLRPELVNTDRMAPCFPPEQLRRNKYVTIFGPVTMGWLTPDLAPTGVIGDPTKASAEKGRRFVAFAAGRLVEIAREIAALENLG</sequence>
<dbReference type="PANTHER" id="PTHR35005">
    <property type="entry name" value="3-DEHYDRO-SCYLLO-INOSOSE HYDROLASE"/>
    <property type="match status" value="1"/>
</dbReference>
<evidence type="ECO:0000313" key="7">
    <source>
        <dbReference type="Proteomes" id="UP000297597"/>
    </source>
</evidence>
<name>A0A4Y7RJ49_9FIRM</name>
<dbReference type="GO" id="GO:0016811">
    <property type="term" value="F:hydrolase activity, acting on carbon-nitrogen (but not peptide) bonds, in linear amides"/>
    <property type="evidence" value="ECO:0007669"/>
    <property type="project" value="TreeGrafter"/>
</dbReference>
<accession>A0A4Y7RJ49</accession>
<dbReference type="OrthoDB" id="9801445at2"/>
<dbReference type="Pfam" id="PF02633">
    <property type="entry name" value="Creatininase"/>
    <property type="match status" value="1"/>
</dbReference>
<evidence type="ECO:0000256" key="2">
    <source>
        <dbReference type="ARBA" id="ARBA00022723"/>
    </source>
</evidence>
<dbReference type="RefSeq" id="WP_134215623.1">
    <property type="nucleotide sequence ID" value="NZ_QFFZ01000064.1"/>
</dbReference>
<reference evidence="6 7" key="1">
    <citation type="journal article" date="2018" name="Environ. Microbiol.">
        <title>Novel energy conservation strategies and behaviour of Pelotomaculum schinkii driving syntrophic propionate catabolism.</title>
        <authorList>
            <person name="Hidalgo-Ahumada C.A.P."/>
            <person name="Nobu M.K."/>
            <person name="Narihiro T."/>
            <person name="Tamaki H."/>
            <person name="Liu W.T."/>
            <person name="Kamagata Y."/>
            <person name="Stams A.J.M."/>
            <person name="Imachi H."/>
            <person name="Sousa D.Z."/>
        </authorList>
    </citation>
    <scope>NUCLEOTIDE SEQUENCE [LARGE SCALE GENOMIC DNA]</scope>
    <source>
        <strain evidence="6 7">MGP</strain>
    </source>
</reference>
<comment type="caution">
    <text evidence="6">The sequence shown here is derived from an EMBL/GenBank/DDBJ whole genome shotgun (WGS) entry which is preliminary data.</text>
</comment>
<dbReference type="EC" id="3.5.-.-" evidence="6"/>
<comment type="cofactor">
    <cofactor evidence="1">
        <name>Zn(2+)</name>
        <dbReference type="ChEBI" id="CHEBI:29105"/>
    </cofactor>
</comment>
<keyword evidence="2" id="KW-0479">Metal-binding</keyword>
<gene>
    <name evidence="6" type="primary">mftE</name>
    <name evidence="6" type="ORF">Pmgp_03462</name>
</gene>
<evidence type="ECO:0000256" key="1">
    <source>
        <dbReference type="ARBA" id="ARBA00001947"/>
    </source>
</evidence>
<dbReference type="EMBL" id="QFFZ01000064">
    <property type="protein sequence ID" value="TEB09014.1"/>
    <property type="molecule type" value="Genomic_DNA"/>
</dbReference>
<dbReference type="GO" id="GO:0046872">
    <property type="term" value="F:metal ion binding"/>
    <property type="evidence" value="ECO:0007669"/>
    <property type="project" value="UniProtKB-KW"/>
</dbReference>
<dbReference type="Proteomes" id="UP000297597">
    <property type="component" value="Unassembled WGS sequence"/>
</dbReference>
<dbReference type="GO" id="GO:0009231">
    <property type="term" value="P:riboflavin biosynthetic process"/>
    <property type="evidence" value="ECO:0007669"/>
    <property type="project" value="TreeGrafter"/>
</dbReference>
<evidence type="ECO:0000256" key="4">
    <source>
        <dbReference type="ARBA" id="ARBA00022833"/>
    </source>
</evidence>
<proteinExistence type="inferred from homology"/>
<dbReference type="InterPro" id="IPR024087">
    <property type="entry name" value="Creatininase-like_sf"/>
</dbReference>
<organism evidence="6 7">
    <name type="scientific">Pelotomaculum propionicicum</name>
    <dbReference type="NCBI Taxonomy" id="258475"/>
    <lineage>
        <taxon>Bacteria</taxon>
        <taxon>Bacillati</taxon>
        <taxon>Bacillota</taxon>
        <taxon>Clostridia</taxon>
        <taxon>Eubacteriales</taxon>
        <taxon>Desulfotomaculaceae</taxon>
        <taxon>Pelotomaculum</taxon>
    </lineage>
</organism>
<dbReference type="SUPFAM" id="SSF102215">
    <property type="entry name" value="Creatininase"/>
    <property type="match status" value="1"/>
</dbReference>
<evidence type="ECO:0000256" key="5">
    <source>
        <dbReference type="ARBA" id="ARBA00024029"/>
    </source>
</evidence>